<feature type="transmembrane region" description="Helical" evidence="2">
    <location>
        <begin position="154"/>
        <end position="173"/>
    </location>
</feature>
<dbReference type="CDD" id="cd01949">
    <property type="entry name" value="GGDEF"/>
    <property type="match status" value="1"/>
</dbReference>
<dbReference type="EMBL" id="JADFUA010000004">
    <property type="protein sequence ID" value="MBE9609337.1"/>
    <property type="molecule type" value="Genomic_DNA"/>
</dbReference>
<dbReference type="AlphaFoldDB" id="A0A8J7K1Z7"/>
<dbReference type="InterPro" id="IPR029787">
    <property type="entry name" value="Nucleotide_cyclase"/>
</dbReference>
<dbReference type="Gene3D" id="3.30.70.270">
    <property type="match status" value="1"/>
</dbReference>
<keyword evidence="5" id="KW-1185">Reference proteome</keyword>
<dbReference type="GO" id="GO:0005886">
    <property type="term" value="C:plasma membrane"/>
    <property type="evidence" value="ECO:0007669"/>
    <property type="project" value="TreeGrafter"/>
</dbReference>
<feature type="transmembrane region" description="Helical" evidence="2">
    <location>
        <begin position="75"/>
        <end position="94"/>
    </location>
</feature>
<accession>A0A8J7K1Z7</accession>
<feature type="transmembrane region" description="Helical" evidence="2">
    <location>
        <begin position="106"/>
        <end position="123"/>
    </location>
</feature>
<dbReference type="FunFam" id="3.30.70.270:FF:000001">
    <property type="entry name" value="Diguanylate cyclase domain protein"/>
    <property type="match status" value="1"/>
</dbReference>
<evidence type="ECO:0000259" key="3">
    <source>
        <dbReference type="PROSITE" id="PS50887"/>
    </source>
</evidence>
<evidence type="ECO:0000256" key="2">
    <source>
        <dbReference type="SAM" id="Phobius"/>
    </source>
</evidence>
<protein>
    <recommendedName>
        <fullName evidence="1">diguanylate cyclase</fullName>
        <ecNumber evidence="1">2.7.7.65</ecNumber>
    </recommendedName>
</protein>
<dbReference type="RefSeq" id="WP_194115868.1">
    <property type="nucleotide sequence ID" value="NZ_JADFUA010000004.1"/>
</dbReference>
<evidence type="ECO:0000256" key="1">
    <source>
        <dbReference type="ARBA" id="ARBA00012528"/>
    </source>
</evidence>
<dbReference type="Pfam" id="PF00990">
    <property type="entry name" value="GGDEF"/>
    <property type="match status" value="1"/>
</dbReference>
<dbReference type="GO" id="GO:0043709">
    <property type="term" value="P:cell adhesion involved in single-species biofilm formation"/>
    <property type="evidence" value="ECO:0007669"/>
    <property type="project" value="TreeGrafter"/>
</dbReference>
<evidence type="ECO:0000313" key="5">
    <source>
        <dbReference type="Proteomes" id="UP000604481"/>
    </source>
</evidence>
<sequence length="396" mass="43859">MSFFRQHVRNQLGEAPATLLTLTDPPAEGRSAAEQAGHPGRLHLWHQQLAAWAGVIAACLMIPLHFLLGGDSPQLAIYSVYLLAGGSFATLALLLDGQHAQRAIWAQRLLVAVVVPWLAVLAVSAEQPAFPLVLIFWPLLGLWLLMLTTTPGQWLFCMLLALPALTVLTGLTHGLDRNLLAAAMLLIFIALLATSVQMAHLRRRVRAFRQRVAEREAHLNARADKMRKLALRDALTGLSNRLHLIARLRKVLEDRQRRYEGATLFLIDLDYFKQINDEHGHDAGDAVLIEVAARLRRVVRHEDLVCRLGGDEFVLLIEGKLLQQHAEQLADKILHSFSQPCVFNGEPLPIGGSIGIASLHAGLSEPESWLKEADEAMYIAKHGGKNRFAVHTPVRN</sequence>
<dbReference type="InterPro" id="IPR050469">
    <property type="entry name" value="Diguanylate_Cyclase"/>
</dbReference>
<dbReference type="SUPFAM" id="SSF55073">
    <property type="entry name" value="Nucleotide cyclase"/>
    <property type="match status" value="1"/>
</dbReference>
<proteinExistence type="predicted"/>
<dbReference type="InterPro" id="IPR043128">
    <property type="entry name" value="Rev_trsase/Diguanyl_cyclase"/>
</dbReference>
<gene>
    <name evidence="4" type="ORF">INR99_08240</name>
</gene>
<name>A0A8J7K1Z7_9NEIS</name>
<feature type="transmembrane region" description="Helical" evidence="2">
    <location>
        <begin position="129"/>
        <end position="147"/>
    </location>
</feature>
<evidence type="ECO:0000313" key="4">
    <source>
        <dbReference type="EMBL" id="MBE9609337.1"/>
    </source>
</evidence>
<dbReference type="PANTHER" id="PTHR45138:SF24">
    <property type="entry name" value="DIGUANYLATE CYCLASE DGCC-RELATED"/>
    <property type="match status" value="1"/>
</dbReference>
<dbReference type="PANTHER" id="PTHR45138">
    <property type="entry name" value="REGULATORY COMPONENTS OF SENSORY TRANSDUCTION SYSTEM"/>
    <property type="match status" value="1"/>
</dbReference>
<dbReference type="InterPro" id="IPR000160">
    <property type="entry name" value="GGDEF_dom"/>
</dbReference>
<organism evidence="4 5">
    <name type="scientific">Chitinilyticum piscinae</name>
    <dbReference type="NCBI Taxonomy" id="2866724"/>
    <lineage>
        <taxon>Bacteria</taxon>
        <taxon>Pseudomonadati</taxon>
        <taxon>Pseudomonadota</taxon>
        <taxon>Betaproteobacteria</taxon>
        <taxon>Neisseriales</taxon>
        <taxon>Chitinibacteraceae</taxon>
        <taxon>Chitinilyticum</taxon>
    </lineage>
</organism>
<keyword evidence="2" id="KW-0812">Transmembrane</keyword>
<feature type="transmembrane region" description="Helical" evidence="2">
    <location>
        <begin position="49"/>
        <end position="69"/>
    </location>
</feature>
<dbReference type="GO" id="GO:0052621">
    <property type="term" value="F:diguanylate cyclase activity"/>
    <property type="evidence" value="ECO:0007669"/>
    <property type="project" value="UniProtKB-EC"/>
</dbReference>
<dbReference type="GO" id="GO:1902201">
    <property type="term" value="P:negative regulation of bacterial-type flagellum-dependent cell motility"/>
    <property type="evidence" value="ECO:0007669"/>
    <property type="project" value="TreeGrafter"/>
</dbReference>
<reference evidence="4 5" key="1">
    <citation type="submission" date="2020-10" db="EMBL/GenBank/DDBJ databases">
        <title>The genome sequence of Chitinilyticum litopenaei 4Y14.</title>
        <authorList>
            <person name="Liu Y."/>
        </authorList>
    </citation>
    <scope>NUCLEOTIDE SEQUENCE [LARGE SCALE GENOMIC DNA]</scope>
    <source>
        <strain evidence="4 5">4Y14</strain>
    </source>
</reference>
<keyword evidence="2" id="KW-1133">Transmembrane helix</keyword>
<dbReference type="EC" id="2.7.7.65" evidence="1"/>
<dbReference type="NCBIfam" id="TIGR00254">
    <property type="entry name" value="GGDEF"/>
    <property type="match status" value="1"/>
</dbReference>
<keyword evidence="2" id="KW-0472">Membrane</keyword>
<dbReference type="SMART" id="SM00267">
    <property type="entry name" value="GGDEF"/>
    <property type="match status" value="1"/>
</dbReference>
<comment type="caution">
    <text evidence="4">The sequence shown here is derived from an EMBL/GenBank/DDBJ whole genome shotgun (WGS) entry which is preliminary data.</text>
</comment>
<feature type="transmembrane region" description="Helical" evidence="2">
    <location>
        <begin position="179"/>
        <end position="201"/>
    </location>
</feature>
<dbReference type="Proteomes" id="UP000604481">
    <property type="component" value="Unassembled WGS sequence"/>
</dbReference>
<feature type="domain" description="GGDEF" evidence="3">
    <location>
        <begin position="260"/>
        <end position="393"/>
    </location>
</feature>
<dbReference type="PROSITE" id="PS50887">
    <property type="entry name" value="GGDEF"/>
    <property type="match status" value="1"/>
</dbReference>